<evidence type="ECO:0000313" key="2">
    <source>
        <dbReference type="Proteomes" id="UP000789920"/>
    </source>
</evidence>
<gene>
    <name evidence="1" type="ORF">RPERSI_LOCUS25492</name>
</gene>
<accession>A0ACA9S1C5</accession>
<proteinExistence type="predicted"/>
<dbReference type="Proteomes" id="UP000789920">
    <property type="component" value="Unassembled WGS sequence"/>
</dbReference>
<name>A0ACA9S1C5_9GLOM</name>
<keyword evidence="2" id="KW-1185">Reference proteome</keyword>
<organism evidence="1 2">
    <name type="scientific">Racocetra persica</name>
    <dbReference type="NCBI Taxonomy" id="160502"/>
    <lineage>
        <taxon>Eukaryota</taxon>
        <taxon>Fungi</taxon>
        <taxon>Fungi incertae sedis</taxon>
        <taxon>Mucoromycota</taxon>
        <taxon>Glomeromycotina</taxon>
        <taxon>Glomeromycetes</taxon>
        <taxon>Diversisporales</taxon>
        <taxon>Gigasporaceae</taxon>
        <taxon>Racocetra</taxon>
    </lineage>
</organism>
<sequence length="39" mass="4558">QLDNIEEIKRTVLKKWARVNLPAASFLKAPKENMQSLYN</sequence>
<feature type="non-terminal residue" evidence="1">
    <location>
        <position position="39"/>
    </location>
</feature>
<dbReference type="EMBL" id="CAJVQC010084403">
    <property type="protein sequence ID" value="CAG8821058.1"/>
    <property type="molecule type" value="Genomic_DNA"/>
</dbReference>
<evidence type="ECO:0000313" key="1">
    <source>
        <dbReference type="EMBL" id="CAG8821058.1"/>
    </source>
</evidence>
<comment type="caution">
    <text evidence="1">The sequence shown here is derived from an EMBL/GenBank/DDBJ whole genome shotgun (WGS) entry which is preliminary data.</text>
</comment>
<reference evidence="1" key="1">
    <citation type="submission" date="2021-06" db="EMBL/GenBank/DDBJ databases">
        <authorList>
            <person name="Kallberg Y."/>
            <person name="Tangrot J."/>
            <person name="Rosling A."/>
        </authorList>
    </citation>
    <scope>NUCLEOTIDE SEQUENCE</scope>
    <source>
        <strain evidence="1">MA461A</strain>
    </source>
</reference>
<feature type="non-terminal residue" evidence="1">
    <location>
        <position position="1"/>
    </location>
</feature>
<protein>
    <submittedName>
        <fullName evidence="1">24288_t:CDS:1</fullName>
    </submittedName>
</protein>